<feature type="region of interest" description="Disordered" evidence="1">
    <location>
        <begin position="24"/>
        <end position="76"/>
    </location>
</feature>
<evidence type="ECO:0000256" key="1">
    <source>
        <dbReference type="SAM" id="MobiDB-lite"/>
    </source>
</evidence>
<dbReference type="Proteomes" id="UP000054538">
    <property type="component" value="Unassembled WGS sequence"/>
</dbReference>
<proteinExistence type="predicted"/>
<dbReference type="AlphaFoldDB" id="A0A0D0C6J0"/>
<protein>
    <submittedName>
        <fullName evidence="2">Uncharacterized protein</fullName>
    </submittedName>
</protein>
<evidence type="ECO:0000313" key="2">
    <source>
        <dbReference type="EMBL" id="KIK78717.1"/>
    </source>
</evidence>
<reference evidence="2 3" key="1">
    <citation type="submission" date="2014-04" db="EMBL/GenBank/DDBJ databases">
        <authorList>
            <consortium name="DOE Joint Genome Institute"/>
            <person name="Kuo A."/>
            <person name="Kohler A."/>
            <person name="Jargeat P."/>
            <person name="Nagy L.G."/>
            <person name="Floudas D."/>
            <person name="Copeland A."/>
            <person name="Barry K.W."/>
            <person name="Cichocki N."/>
            <person name="Veneault-Fourrey C."/>
            <person name="LaButti K."/>
            <person name="Lindquist E.A."/>
            <person name="Lipzen A."/>
            <person name="Lundell T."/>
            <person name="Morin E."/>
            <person name="Murat C."/>
            <person name="Sun H."/>
            <person name="Tunlid A."/>
            <person name="Henrissat B."/>
            <person name="Grigoriev I.V."/>
            <person name="Hibbett D.S."/>
            <person name="Martin F."/>
            <person name="Nordberg H.P."/>
            <person name="Cantor M.N."/>
            <person name="Hua S.X."/>
        </authorList>
    </citation>
    <scope>NUCLEOTIDE SEQUENCE [LARGE SCALE GENOMIC DNA]</scope>
    <source>
        <strain evidence="2 3">Ve08.2h10</strain>
    </source>
</reference>
<reference evidence="3" key="2">
    <citation type="submission" date="2015-01" db="EMBL/GenBank/DDBJ databases">
        <title>Evolutionary Origins and Diversification of the Mycorrhizal Mutualists.</title>
        <authorList>
            <consortium name="DOE Joint Genome Institute"/>
            <consortium name="Mycorrhizal Genomics Consortium"/>
            <person name="Kohler A."/>
            <person name="Kuo A."/>
            <person name="Nagy L.G."/>
            <person name="Floudas D."/>
            <person name="Copeland A."/>
            <person name="Barry K.W."/>
            <person name="Cichocki N."/>
            <person name="Veneault-Fourrey C."/>
            <person name="LaButti K."/>
            <person name="Lindquist E.A."/>
            <person name="Lipzen A."/>
            <person name="Lundell T."/>
            <person name="Morin E."/>
            <person name="Murat C."/>
            <person name="Riley R."/>
            <person name="Ohm R."/>
            <person name="Sun H."/>
            <person name="Tunlid A."/>
            <person name="Henrissat B."/>
            <person name="Grigoriev I.V."/>
            <person name="Hibbett D.S."/>
            <person name="Martin F."/>
        </authorList>
    </citation>
    <scope>NUCLEOTIDE SEQUENCE [LARGE SCALE GENOMIC DNA]</scope>
    <source>
        <strain evidence="3">Ve08.2h10</strain>
    </source>
</reference>
<evidence type="ECO:0000313" key="3">
    <source>
        <dbReference type="Proteomes" id="UP000054538"/>
    </source>
</evidence>
<dbReference type="EMBL" id="KN826497">
    <property type="protein sequence ID" value="KIK78717.1"/>
    <property type="molecule type" value="Genomic_DNA"/>
</dbReference>
<accession>A0A0D0C6J0</accession>
<feature type="compositionally biased region" description="Acidic residues" evidence="1">
    <location>
        <begin position="41"/>
        <end position="54"/>
    </location>
</feature>
<name>A0A0D0C6J0_9AGAM</name>
<organism evidence="2 3">
    <name type="scientific">Paxillus rubicundulus Ve08.2h10</name>
    <dbReference type="NCBI Taxonomy" id="930991"/>
    <lineage>
        <taxon>Eukaryota</taxon>
        <taxon>Fungi</taxon>
        <taxon>Dikarya</taxon>
        <taxon>Basidiomycota</taxon>
        <taxon>Agaricomycotina</taxon>
        <taxon>Agaricomycetes</taxon>
        <taxon>Agaricomycetidae</taxon>
        <taxon>Boletales</taxon>
        <taxon>Paxilineae</taxon>
        <taxon>Paxillaceae</taxon>
        <taxon>Paxillus</taxon>
    </lineage>
</organism>
<sequence length="76" mass="8340">MVSVAWLQENPDYDLPSLIVEDDEITLDREGMEDGGNTDSDNADMDGELEDDLGDMISSEKSSEELSDEAEAPLDD</sequence>
<feature type="compositionally biased region" description="Acidic residues" evidence="1">
    <location>
        <begin position="65"/>
        <end position="76"/>
    </location>
</feature>
<gene>
    <name evidence="2" type="ORF">PAXRUDRAFT_16727</name>
</gene>
<dbReference type="HOGENOM" id="CLU_2655196_0_0_1"/>
<keyword evidence="3" id="KW-1185">Reference proteome</keyword>
<dbReference type="InParanoid" id="A0A0D0C6J0"/>